<evidence type="ECO:0000313" key="2">
    <source>
        <dbReference type="EMBL" id="KAJ8954537.1"/>
    </source>
</evidence>
<accession>A0AAV8YV43</accession>
<dbReference type="Proteomes" id="UP001162162">
    <property type="component" value="Unassembled WGS sequence"/>
</dbReference>
<keyword evidence="1" id="KW-1133">Transmembrane helix</keyword>
<reference evidence="2" key="1">
    <citation type="journal article" date="2023" name="Insect Mol. Biol.">
        <title>Genome sequencing provides insights into the evolution of gene families encoding plant cell wall-degrading enzymes in longhorned beetles.</title>
        <authorList>
            <person name="Shin N.R."/>
            <person name="Okamura Y."/>
            <person name="Kirsch R."/>
            <person name="Pauchet Y."/>
        </authorList>
    </citation>
    <scope>NUCLEOTIDE SEQUENCE</scope>
    <source>
        <strain evidence="2">AMC_N1</strain>
    </source>
</reference>
<protein>
    <submittedName>
        <fullName evidence="2">Uncharacterized protein</fullName>
    </submittedName>
</protein>
<comment type="caution">
    <text evidence="2">The sequence shown here is derived from an EMBL/GenBank/DDBJ whole genome shotgun (WGS) entry which is preliminary data.</text>
</comment>
<organism evidence="2 3">
    <name type="scientific">Aromia moschata</name>
    <dbReference type="NCBI Taxonomy" id="1265417"/>
    <lineage>
        <taxon>Eukaryota</taxon>
        <taxon>Metazoa</taxon>
        <taxon>Ecdysozoa</taxon>
        <taxon>Arthropoda</taxon>
        <taxon>Hexapoda</taxon>
        <taxon>Insecta</taxon>
        <taxon>Pterygota</taxon>
        <taxon>Neoptera</taxon>
        <taxon>Endopterygota</taxon>
        <taxon>Coleoptera</taxon>
        <taxon>Polyphaga</taxon>
        <taxon>Cucujiformia</taxon>
        <taxon>Chrysomeloidea</taxon>
        <taxon>Cerambycidae</taxon>
        <taxon>Cerambycinae</taxon>
        <taxon>Callichromatini</taxon>
        <taxon>Aromia</taxon>
    </lineage>
</organism>
<keyword evidence="1" id="KW-0472">Membrane</keyword>
<dbReference type="AlphaFoldDB" id="A0AAV8YV43"/>
<evidence type="ECO:0000256" key="1">
    <source>
        <dbReference type="SAM" id="Phobius"/>
    </source>
</evidence>
<gene>
    <name evidence="2" type="ORF">NQ318_000771</name>
</gene>
<sequence length="161" mass="18229">MYDINRVVTFYVEFLAPALIILGLFFINAAALFFILRARKKGSPKTFSISCTAFWHAFSTFSSSSSRSSAKNGIVSGNSDSFKIRTVKAWIICPSTVLASSKEEFPSDLNFKALRKKLVSSGSNHTNNENDNDNNPTFSHVFVFKELKFDIIKELRYREVY</sequence>
<proteinExistence type="predicted"/>
<name>A0AAV8YV43_9CUCU</name>
<keyword evidence="3" id="KW-1185">Reference proteome</keyword>
<dbReference type="EMBL" id="JAPWTK010000047">
    <property type="protein sequence ID" value="KAJ8954537.1"/>
    <property type="molecule type" value="Genomic_DNA"/>
</dbReference>
<evidence type="ECO:0000313" key="3">
    <source>
        <dbReference type="Proteomes" id="UP001162162"/>
    </source>
</evidence>
<feature type="transmembrane region" description="Helical" evidence="1">
    <location>
        <begin position="14"/>
        <end position="36"/>
    </location>
</feature>
<keyword evidence="1" id="KW-0812">Transmembrane</keyword>